<sequence length="343" mass="39290">MNSTPSSGGTDSVPCRIVSPDPAGTLSLTIAYAVVFIVALFGNCAIILIAKTKRRIRKVAFNCFIISMATADMLDALISVPLQVMYFYFNDRWFGGLLGDITCKVVHFLDHLSLAASVFTLAAISVDRHLAIVHVLREPLSKRKVKLAVVSLWMFAAIMMSTYLIKFKSRVIEGRYHCFGSWDIDNEQNLKKFQFEIVTKFVLMYVIPLFLMAILYSLIIRVLKKRQVLGENMSQIRIQRQNVTVIKMVVTVVLLFAFCWIPSHVFLMMVAFDYNTILCWPMSLILWFKMPAHANGAINPCIYFIFNENFRKGLKDLIIRCRRKAGKRVPTKKIKQWPWILNS</sequence>
<evidence type="ECO:0000256" key="5">
    <source>
        <dbReference type="ARBA" id="ARBA00023136"/>
    </source>
</evidence>
<keyword evidence="2 8" id="KW-0812">Transmembrane</keyword>
<dbReference type="GO" id="GO:0005886">
    <property type="term" value="C:plasma membrane"/>
    <property type="evidence" value="ECO:0007669"/>
    <property type="project" value="TreeGrafter"/>
</dbReference>
<keyword evidence="4 8" id="KW-0297">G-protein coupled receptor</keyword>
<dbReference type="InterPro" id="IPR000276">
    <property type="entry name" value="GPCR_Rhodpsn"/>
</dbReference>
<dbReference type="PANTHER" id="PTHR45695:SF9">
    <property type="entry name" value="LEUCOKININ RECEPTOR"/>
    <property type="match status" value="1"/>
</dbReference>
<gene>
    <name evidence="11" type="ORF">OS493_018883</name>
</gene>
<name>A0A9W9ZCQ7_9CNID</name>
<evidence type="ECO:0000259" key="10">
    <source>
        <dbReference type="PROSITE" id="PS50262"/>
    </source>
</evidence>
<keyword evidence="7 8" id="KW-0807">Transducer</keyword>
<dbReference type="Proteomes" id="UP001163046">
    <property type="component" value="Unassembled WGS sequence"/>
</dbReference>
<dbReference type="AlphaFoldDB" id="A0A9W9ZCQ7"/>
<evidence type="ECO:0000313" key="11">
    <source>
        <dbReference type="EMBL" id="KAJ7379086.1"/>
    </source>
</evidence>
<feature type="transmembrane region" description="Helical" evidence="9">
    <location>
        <begin position="108"/>
        <end position="126"/>
    </location>
</feature>
<comment type="caution">
    <text evidence="11">The sequence shown here is derived from an EMBL/GenBank/DDBJ whole genome shotgun (WGS) entry which is preliminary data.</text>
</comment>
<evidence type="ECO:0000313" key="12">
    <source>
        <dbReference type="Proteomes" id="UP001163046"/>
    </source>
</evidence>
<feature type="transmembrane region" description="Helical" evidence="9">
    <location>
        <begin position="61"/>
        <end position="88"/>
    </location>
</feature>
<comment type="subcellular location">
    <subcellularLocation>
        <location evidence="1">Membrane</location>
        <topology evidence="1">Multi-pass membrane protein</topology>
    </subcellularLocation>
</comment>
<keyword evidence="5 9" id="KW-0472">Membrane</keyword>
<proteinExistence type="inferred from homology"/>
<dbReference type="PROSITE" id="PS00237">
    <property type="entry name" value="G_PROTEIN_RECEP_F1_1"/>
    <property type="match status" value="1"/>
</dbReference>
<dbReference type="SUPFAM" id="SSF81321">
    <property type="entry name" value="Family A G protein-coupled receptor-like"/>
    <property type="match status" value="1"/>
</dbReference>
<reference evidence="11" key="1">
    <citation type="submission" date="2023-01" db="EMBL/GenBank/DDBJ databases">
        <title>Genome assembly of the deep-sea coral Lophelia pertusa.</title>
        <authorList>
            <person name="Herrera S."/>
            <person name="Cordes E."/>
        </authorList>
    </citation>
    <scope>NUCLEOTIDE SEQUENCE</scope>
    <source>
        <strain evidence="11">USNM1676648</strain>
        <tissue evidence="11">Polyp</tissue>
    </source>
</reference>
<evidence type="ECO:0000256" key="2">
    <source>
        <dbReference type="ARBA" id="ARBA00022692"/>
    </source>
</evidence>
<feature type="domain" description="G-protein coupled receptors family 1 profile" evidence="10">
    <location>
        <begin position="42"/>
        <end position="303"/>
    </location>
</feature>
<dbReference type="OrthoDB" id="5975505at2759"/>
<dbReference type="PROSITE" id="PS50262">
    <property type="entry name" value="G_PROTEIN_RECEP_F1_2"/>
    <property type="match status" value="1"/>
</dbReference>
<keyword evidence="6 8" id="KW-0675">Receptor</keyword>
<organism evidence="11 12">
    <name type="scientific">Desmophyllum pertusum</name>
    <dbReference type="NCBI Taxonomy" id="174260"/>
    <lineage>
        <taxon>Eukaryota</taxon>
        <taxon>Metazoa</taxon>
        <taxon>Cnidaria</taxon>
        <taxon>Anthozoa</taxon>
        <taxon>Hexacorallia</taxon>
        <taxon>Scleractinia</taxon>
        <taxon>Caryophylliina</taxon>
        <taxon>Caryophylliidae</taxon>
        <taxon>Desmophyllum</taxon>
    </lineage>
</organism>
<dbReference type="GO" id="GO:0004930">
    <property type="term" value="F:G protein-coupled receptor activity"/>
    <property type="evidence" value="ECO:0007669"/>
    <property type="project" value="UniProtKB-KW"/>
</dbReference>
<dbReference type="PRINTS" id="PR00237">
    <property type="entry name" value="GPCRRHODOPSN"/>
</dbReference>
<evidence type="ECO:0000256" key="8">
    <source>
        <dbReference type="RuleBase" id="RU000688"/>
    </source>
</evidence>
<evidence type="ECO:0000256" key="3">
    <source>
        <dbReference type="ARBA" id="ARBA00022989"/>
    </source>
</evidence>
<protein>
    <recommendedName>
        <fullName evidence="10">G-protein coupled receptors family 1 profile domain-containing protein</fullName>
    </recommendedName>
</protein>
<evidence type="ECO:0000256" key="9">
    <source>
        <dbReference type="SAM" id="Phobius"/>
    </source>
</evidence>
<dbReference type="Gene3D" id="1.20.1070.10">
    <property type="entry name" value="Rhodopsin 7-helix transmembrane proteins"/>
    <property type="match status" value="1"/>
</dbReference>
<evidence type="ECO:0000256" key="1">
    <source>
        <dbReference type="ARBA" id="ARBA00004141"/>
    </source>
</evidence>
<comment type="similarity">
    <text evidence="8">Belongs to the G-protein coupled receptor 1 family.</text>
</comment>
<dbReference type="EMBL" id="MU826360">
    <property type="protein sequence ID" value="KAJ7379086.1"/>
    <property type="molecule type" value="Genomic_DNA"/>
</dbReference>
<accession>A0A9W9ZCQ7</accession>
<keyword evidence="12" id="KW-1185">Reference proteome</keyword>
<dbReference type="InterPro" id="IPR017452">
    <property type="entry name" value="GPCR_Rhodpsn_7TM"/>
</dbReference>
<feature type="transmembrane region" description="Helical" evidence="9">
    <location>
        <begin position="244"/>
        <end position="272"/>
    </location>
</feature>
<keyword evidence="3 9" id="KW-1133">Transmembrane helix</keyword>
<feature type="transmembrane region" description="Helical" evidence="9">
    <location>
        <begin position="30"/>
        <end position="49"/>
    </location>
</feature>
<dbReference type="Pfam" id="PF00001">
    <property type="entry name" value="7tm_1"/>
    <property type="match status" value="1"/>
</dbReference>
<feature type="transmembrane region" description="Helical" evidence="9">
    <location>
        <begin position="147"/>
        <end position="165"/>
    </location>
</feature>
<dbReference type="FunFam" id="1.20.1070.10:FF:000291">
    <property type="entry name" value="Predicted protein"/>
    <property type="match status" value="1"/>
</dbReference>
<feature type="transmembrane region" description="Helical" evidence="9">
    <location>
        <begin position="202"/>
        <end position="223"/>
    </location>
</feature>
<evidence type="ECO:0000256" key="7">
    <source>
        <dbReference type="ARBA" id="ARBA00023224"/>
    </source>
</evidence>
<evidence type="ECO:0000256" key="4">
    <source>
        <dbReference type="ARBA" id="ARBA00023040"/>
    </source>
</evidence>
<evidence type="ECO:0000256" key="6">
    <source>
        <dbReference type="ARBA" id="ARBA00023170"/>
    </source>
</evidence>
<dbReference type="PANTHER" id="PTHR45695">
    <property type="entry name" value="LEUCOKININ RECEPTOR-RELATED"/>
    <property type="match status" value="1"/>
</dbReference>